<evidence type="ECO:0000256" key="4">
    <source>
        <dbReference type="SAM" id="MobiDB-lite"/>
    </source>
</evidence>
<dbReference type="InterPro" id="IPR038765">
    <property type="entry name" value="Papain-like_cys_pep_sf"/>
</dbReference>
<dbReference type="InterPro" id="IPR013087">
    <property type="entry name" value="Znf_C2H2_type"/>
</dbReference>
<comment type="similarity">
    <text evidence="1">Belongs to the peptidase C48 family.</text>
</comment>
<dbReference type="InterPro" id="IPR003653">
    <property type="entry name" value="Peptidase_C48_C"/>
</dbReference>
<feature type="compositionally biased region" description="Basic and acidic residues" evidence="4">
    <location>
        <begin position="15"/>
        <end position="39"/>
    </location>
</feature>
<feature type="compositionally biased region" description="Acidic residues" evidence="4">
    <location>
        <begin position="1"/>
        <end position="14"/>
    </location>
</feature>
<dbReference type="InterPro" id="IPR052797">
    <property type="entry name" value="RegFact_GeneExpr_CellDeath"/>
</dbReference>
<keyword evidence="2" id="KW-0645">Protease</keyword>
<proteinExistence type="inferred from homology"/>
<dbReference type="PANTHER" id="PTHR33936:SF25">
    <property type="entry name" value="C2H2-TYPE DOMAIN-CONTAINING PROTEIN"/>
    <property type="match status" value="1"/>
</dbReference>
<feature type="region of interest" description="Disordered" evidence="4">
    <location>
        <begin position="190"/>
        <end position="212"/>
    </location>
</feature>
<keyword evidence="3" id="KW-0378">Hydrolase</keyword>
<dbReference type="GO" id="GO:0006508">
    <property type="term" value="P:proteolysis"/>
    <property type="evidence" value="ECO:0007669"/>
    <property type="project" value="UniProtKB-KW"/>
</dbReference>
<organism evidence="6 7">
    <name type="scientific">Frankliniella occidentalis</name>
    <name type="common">Western flower thrips</name>
    <name type="synonym">Euthrips occidentalis</name>
    <dbReference type="NCBI Taxonomy" id="133901"/>
    <lineage>
        <taxon>Eukaryota</taxon>
        <taxon>Metazoa</taxon>
        <taxon>Ecdysozoa</taxon>
        <taxon>Arthropoda</taxon>
        <taxon>Hexapoda</taxon>
        <taxon>Insecta</taxon>
        <taxon>Pterygota</taxon>
        <taxon>Neoptera</taxon>
        <taxon>Paraneoptera</taxon>
        <taxon>Thysanoptera</taxon>
        <taxon>Terebrantia</taxon>
        <taxon>Thripoidea</taxon>
        <taxon>Thripidae</taxon>
        <taxon>Frankliniella</taxon>
    </lineage>
</organism>
<evidence type="ECO:0000259" key="5">
    <source>
        <dbReference type="PROSITE" id="PS50600"/>
    </source>
</evidence>
<feature type="region of interest" description="Disordered" evidence="4">
    <location>
        <begin position="1"/>
        <end position="39"/>
    </location>
</feature>
<dbReference type="GO" id="GO:0008234">
    <property type="term" value="F:cysteine-type peptidase activity"/>
    <property type="evidence" value="ECO:0007669"/>
    <property type="project" value="InterPro"/>
</dbReference>
<sequence>MEGSESEGLSDDFEQPQKKASEDNQLKAPTKEHDETSDNVKKSKVKVNFKCRYCTSCFTVRSNCTRHQNACPSNPEREAPEFVCANCNSSFKRRDNLQAHILKCQPSARVQKKKTPCLIKNCREEFYHKISLINHLQEFHKDDINVLPPVTKTFSSAKEFNSWKEAEEERTFSLYTAKKGQAASSAKHFYCQHDGSGKPHSERKTSRRNNKQRIKVGHYCISKMAVRVDDTKAVHVEYYPTHNHKCSKQDLVHHPLPEHMSRYIEEKLAENTPATVVYELAREKFLPRNSPFVVDCKASILTKKRVLERGRRRRMARRLHKDDAKAVYLLATQLIDSEDPSVLIFKPYGSDVVCGPKEINDLPNSKDLFMFGFQTKKQLETFKLHSGKIVILDETHGTNQYKYQLLNVMVVDENRRGWPVAHLITSRSDADTFHFFFQELKSRLGDEGSINCVITDDDPSLINGMNSGFSANLRHILCKWHVFKNFKDNIRQKAPKHLFDQILSEVKAILNAESESLYSELVSGFKRKYENNSDCAEFLKYFKKYYLKKGRPEKWAMAFRNFPHSEVNTTGHIESFHNRLKKVYLKRKVNKRLDDLINILYDVAWEDYLTREREASTGFSSQPQHIIERHQRSVSMDDETIVDLGLGNTWEMKSCTGKSAVYVVVKHKESCSSDFCFCRCTKPAFMWTVDCRGEPCSVVEEPDFYVLPNHKTEDELNNNEDFFFDNNVTDNSVHDKKWQSLLSRLQSNFVQLDKFIAVAQQRLVSQHTLVRVDAVLSDLVSSFGSLDLNATSEKKLEDIPHMDAAVKFTPNEKLKTQISQLAPFKRPTKRKRKQDVADLSAKKKAAIDDLLTYAQVENDTSDTDNPNELLEEPGMVDDGITEMDDLNESAFMINNNSLIDDDSVNSNSCFTLSASYVTDPYDIVLECGQEKISLIHLKSLELHLPLHEIKMYEKRDPIFKVGWLYSSIIDAFMFKLSENDVFCLSCDLAERASRQTSNADILTKKIDVIKNKRVILLPGNLTGDHWIIVAIMLKENEIRYYDPLQCPISLKTLSLLKQTVSDLKTVFSTQSPWKIKPIKLAKQADSVNCGINICHFAQQTVDGAEYGLPTSPVEFRKYIYSVIVGNCLKRSSLYDESCGKCGAQYSDTNDLQIWGSCKITTNAIAIATDLNSFVKELVTASENKQCKMEVCKVLFVLRDLVSQKPSKEDIFNFFKVSILSIVQAAKGGNLSAVKHTIFYLSHSMFNKITLPNHDEPWIPENVDTILELNYFYRAVVKLQQMP</sequence>
<dbReference type="SUPFAM" id="SSF54001">
    <property type="entry name" value="Cysteine proteinases"/>
    <property type="match status" value="1"/>
</dbReference>
<dbReference type="PROSITE" id="PS50600">
    <property type="entry name" value="ULP_PROTEASE"/>
    <property type="match status" value="1"/>
</dbReference>
<dbReference type="Gene3D" id="3.30.160.60">
    <property type="entry name" value="Classic Zinc Finger"/>
    <property type="match status" value="1"/>
</dbReference>
<gene>
    <name evidence="7" type="primary">LOC127749899</name>
</gene>
<dbReference type="PROSITE" id="PS00028">
    <property type="entry name" value="ZINC_FINGER_C2H2_1"/>
    <property type="match status" value="1"/>
</dbReference>
<evidence type="ECO:0000313" key="7">
    <source>
        <dbReference type="RefSeq" id="XP_052125858.1"/>
    </source>
</evidence>
<dbReference type="KEGG" id="foc:127749899"/>
<dbReference type="OrthoDB" id="10031901at2759"/>
<dbReference type="Pfam" id="PF02902">
    <property type="entry name" value="Peptidase_C48"/>
    <property type="match status" value="1"/>
</dbReference>
<evidence type="ECO:0000256" key="3">
    <source>
        <dbReference type="ARBA" id="ARBA00022801"/>
    </source>
</evidence>
<dbReference type="Pfam" id="PF10551">
    <property type="entry name" value="MULE"/>
    <property type="match status" value="1"/>
</dbReference>
<evidence type="ECO:0000256" key="1">
    <source>
        <dbReference type="ARBA" id="ARBA00005234"/>
    </source>
</evidence>
<accession>A0A9C6UBR7</accession>
<dbReference type="Gene3D" id="3.40.395.10">
    <property type="entry name" value="Adenoviral Proteinase, Chain A"/>
    <property type="match status" value="1"/>
</dbReference>
<keyword evidence="6" id="KW-1185">Reference proteome</keyword>
<reference evidence="7" key="1">
    <citation type="submission" date="2025-08" db="UniProtKB">
        <authorList>
            <consortium name="RefSeq"/>
        </authorList>
    </citation>
    <scope>IDENTIFICATION</scope>
    <source>
        <tissue evidence="7">Whole organism</tissue>
    </source>
</reference>
<dbReference type="RefSeq" id="XP_052125858.1">
    <property type="nucleotide sequence ID" value="XM_052269898.1"/>
</dbReference>
<evidence type="ECO:0000313" key="6">
    <source>
        <dbReference type="Proteomes" id="UP000504606"/>
    </source>
</evidence>
<dbReference type="InterPro" id="IPR018289">
    <property type="entry name" value="MULE_transposase_dom"/>
</dbReference>
<dbReference type="GeneID" id="127749899"/>
<name>A0A9C6UBR7_FRAOC</name>
<dbReference type="PANTHER" id="PTHR33936">
    <property type="entry name" value="PROTEIN CBG17840"/>
    <property type="match status" value="1"/>
</dbReference>
<protein>
    <submittedName>
        <fullName evidence="7">Uncharacterized protein LOC127749899</fullName>
    </submittedName>
</protein>
<feature type="compositionally biased region" description="Basic and acidic residues" evidence="4">
    <location>
        <begin position="195"/>
        <end position="204"/>
    </location>
</feature>
<feature type="domain" description="Ubiquitin-like protease family profile" evidence="5">
    <location>
        <begin position="942"/>
        <end position="1100"/>
    </location>
</feature>
<evidence type="ECO:0000256" key="2">
    <source>
        <dbReference type="ARBA" id="ARBA00022670"/>
    </source>
</evidence>
<dbReference type="Proteomes" id="UP000504606">
    <property type="component" value="Unplaced"/>
</dbReference>